<dbReference type="Proteomes" id="UP000241229">
    <property type="component" value="Unassembled WGS sequence"/>
</dbReference>
<dbReference type="SUPFAM" id="SSF52172">
    <property type="entry name" value="CheY-like"/>
    <property type="match status" value="1"/>
</dbReference>
<reference evidence="4 5" key="1">
    <citation type="submission" date="2018-03" db="EMBL/GenBank/DDBJ databases">
        <title>The draft genome of Mesorhizobium sp. 6GN-30.</title>
        <authorList>
            <person name="Liu L."/>
            <person name="Li L."/>
            <person name="Wang T."/>
            <person name="Zhang X."/>
            <person name="Liang L."/>
        </authorList>
    </citation>
    <scope>NUCLEOTIDE SEQUENCE [LARGE SCALE GENOMIC DNA]</scope>
    <source>
        <strain evidence="4 5">6GN30</strain>
    </source>
</reference>
<dbReference type="PROSITE" id="PS50110">
    <property type="entry name" value="RESPONSE_REGULATORY"/>
    <property type="match status" value="1"/>
</dbReference>
<gene>
    <name evidence="4" type="ORF">C7I84_14965</name>
</gene>
<comment type="caution">
    <text evidence="4">The sequence shown here is derived from an EMBL/GenBank/DDBJ whole genome shotgun (WGS) entry which is preliminary data.</text>
</comment>
<dbReference type="OrthoDB" id="582170at2"/>
<keyword evidence="5" id="KW-1185">Reference proteome</keyword>
<name>A0A2P7S8H7_9HYPH</name>
<dbReference type="RefSeq" id="WP_106772999.1">
    <property type="nucleotide sequence ID" value="NZ_PXYK01000013.1"/>
</dbReference>
<evidence type="ECO:0000256" key="2">
    <source>
        <dbReference type="PROSITE-ProRule" id="PRU00169"/>
    </source>
</evidence>
<evidence type="ECO:0000313" key="5">
    <source>
        <dbReference type="Proteomes" id="UP000241229"/>
    </source>
</evidence>
<dbReference type="PANTHER" id="PTHR44591:SF24">
    <property type="entry name" value="PROTEIN-GLUTAMATE METHYLESTERASE_PROTEIN-GLUTAMINE GLUTAMINASE 1"/>
    <property type="match status" value="1"/>
</dbReference>
<feature type="domain" description="Response regulatory" evidence="3">
    <location>
        <begin position="6"/>
        <end position="116"/>
    </location>
</feature>
<dbReference type="InterPro" id="IPR011006">
    <property type="entry name" value="CheY-like_superfamily"/>
</dbReference>
<protein>
    <submittedName>
        <fullName evidence="4">Response regulator</fullName>
    </submittedName>
</protein>
<dbReference type="InterPro" id="IPR001789">
    <property type="entry name" value="Sig_transdc_resp-reg_receiver"/>
</dbReference>
<evidence type="ECO:0000259" key="3">
    <source>
        <dbReference type="PROSITE" id="PS50110"/>
    </source>
</evidence>
<proteinExistence type="predicted"/>
<dbReference type="GO" id="GO:0000160">
    <property type="term" value="P:phosphorelay signal transduction system"/>
    <property type="evidence" value="ECO:0007669"/>
    <property type="project" value="InterPro"/>
</dbReference>
<keyword evidence="1 2" id="KW-0597">Phosphoprotein</keyword>
<dbReference type="PANTHER" id="PTHR44591">
    <property type="entry name" value="STRESS RESPONSE REGULATOR PROTEIN 1"/>
    <property type="match status" value="1"/>
</dbReference>
<dbReference type="EMBL" id="PXYK01000013">
    <property type="protein sequence ID" value="PSJ58774.1"/>
    <property type="molecule type" value="Genomic_DNA"/>
</dbReference>
<dbReference type="Pfam" id="PF00072">
    <property type="entry name" value="Response_reg"/>
    <property type="match status" value="1"/>
</dbReference>
<organism evidence="4 5">
    <name type="scientific">Kumtagia ephedrae</name>
    <dbReference type="NCBI Taxonomy" id="2116701"/>
    <lineage>
        <taxon>Bacteria</taxon>
        <taxon>Pseudomonadati</taxon>
        <taxon>Pseudomonadota</taxon>
        <taxon>Alphaproteobacteria</taxon>
        <taxon>Hyphomicrobiales</taxon>
        <taxon>Phyllobacteriaceae</taxon>
        <taxon>Kumtagia</taxon>
    </lineage>
</organism>
<feature type="modified residue" description="4-aspartylphosphate" evidence="2">
    <location>
        <position position="56"/>
    </location>
</feature>
<dbReference type="Gene3D" id="3.40.50.2300">
    <property type="match status" value="1"/>
</dbReference>
<dbReference type="SMART" id="SM00448">
    <property type="entry name" value="REC"/>
    <property type="match status" value="1"/>
</dbReference>
<evidence type="ECO:0000256" key="1">
    <source>
        <dbReference type="ARBA" id="ARBA00022553"/>
    </source>
</evidence>
<accession>A0A2P7S8H7</accession>
<evidence type="ECO:0000313" key="4">
    <source>
        <dbReference type="EMBL" id="PSJ58774.1"/>
    </source>
</evidence>
<dbReference type="InterPro" id="IPR050595">
    <property type="entry name" value="Bact_response_regulator"/>
</dbReference>
<dbReference type="AlphaFoldDB" id="A0A2P7S8H7"/>
<sequence length="123" mass="13148">MAVRLRILIVEDEWLIAEDLADALRRAGHDVVASVPSVREALVIADRKTIDFALLDVQLNNETSYAIADSLTGKGVPFAFLTGYAEGSLPLRFSGVKMLQKPVGNHLLLNILPAVGEAGAPGL</sequence>